<name>A0A8H6DGN0_9HYPO</name>
<keyword evidence="2" id="KW-1185">Reference proteome</keyword>
<dbReference type="AlphaFoldDB" id="A0A8H6DGN0"/>
<proteinExistence type="predicted"/>
<comment type="caution">
    <text evidence="1">The sequence shown here is derived from an EMBL/GenBank/DDBJ whole genome shotgun (WGS) entry which is preliminary data.</text>
</comment>
<dbReference type="EMBL" id="JAAOAN010000217">
    <property type="protein sequence ID" value="KAF5715905.1"/>
    <property type="molecule type" value="Genomic_DNA"/>
</dbReference>
<accession>A0A8H6DGN0</accession>
<dbReference type="Proteomes" id="UP000544331">
    <property type="component" value="Unassembled WGS sequence"/>
</dbReference>
<sequence length="651" mass="72739">MQQHHQPISQKAPTGSEAVTSLSDQIACMKVQTEESATASTTSDHAAPSSLPPCPRARRIGYSRIWVHLRGTPGYCICECCYQDYIATSSLKDYFEVLELSGDPAVSCTFWIPRIKNVLWPEAVQTNSVEKLSMFLNRLINLKHCSPGVEVGYSAGTVIYRMSNHDIEGFNVCESCYELYVIGTAFENRFCRQEDLKGTTTVVCHMGYSYTSQSVARFAKLGNWNAFVEGAYERLIQPDCLGTAVQADNGAWLELSPGVADLFVTCKACYMDYLANGNFANAYVASLPPPGPDHQWTCALSQLSVRWALEAANSRQDHAVFIAAVRVISGLLPCTSAGIAGGRWFSLVRECPRFSICEGCYAGAIQSRGLGYLFFEIPWSPEELQTAVLCSFCPAAPRFERLREKLYEAIDTGNFDVFSDFAVKFARVPVCPRIGAWQNVKWWGYPGLLFCEECYYEFVAGTRLGHSLPINEAIYKEYQICQIWSPRMRGLWKEVCEAGQPGSADSDNALAGFKSFAAHRMSVYDQTIRQIEFLKRMQAIKNQDAAFQGLMSVQYQGIGGIASWGFQGDRKSGNNSIGWWDNRYNAEARRRLDVMHSGFQDAESMSREIPSLKNLSFSATIPHEEPTPNGVHFALLDIDDLRLDKIFVFLE</sequence>
<evidence type="ECO:0000313" key="1">
    <source>
        <dbReference type="EMBL" id="KAF5715905.1"/>
    </source>
</evidence>
<evidence type="ECO:0000313" key="2">
    <source>
        <dbReference type="Proteomes" id="UP000544331"/>
    </source>
</evidence>
<organism evidence="1 2">
    <name type="scientific">Fusarium mundagurra</name>
    <dbReference type="NCBI Taxonomy" id="1567541"/>
    <lineage>
        <taxon>Eukaryota</taxon>
        <taxon>Fungi</taxon>
        <taxon>Dikarya</taxon>
        <taxon>Ascomycota</taxon>
        <taxon>Pezizomycotina</taxon>
        <taxon>Sordariomycetes</taxon>
        <taxon>Hypocreomycetidae</taxon>
        <taxon>Hypocreales</taxon>
        <taxon>Nectriaceae</taxon>
        <taxon>Fusarium</taxon>
        <taxon>Fusarium fujikuroi species complex</taxon>
    </lineage>
</organism>
<gene>
    <name evidence="1" type="ORF">FMUND_6654</name>
</gene>
<dbReference type="OrthoDB" id="5324692at2759"/>
<reference evidence="1 2" key="1">
    <citation type="submission" date="2020-05" db="EMBL/GenBank/DDBJ databases">
        <title>Identification and distribution of gene clusters putatively required for synthesis of sphingolipid metabolism inhibitors in phylogenetically diverse species of the filamentous fungus Fusarium.</title>
        <authorList>
            <person name="Kim H.-S."/>
            <person name="Busman M."/>
            <person name="Brown D.W."/>
            <person name="Divon H."/>
            <person name="Uhlig S."/>
            <person name="Proctor R.H."/>
        </authorList>
    </citation>
    <scope>NUCLEOTIDE SEQUENCE [LARGE SCALE GENOMIC DNA]</scope>
    <source>
        <strain evidence="1 2">NRRL 66235</strain>
    </source>
</reference>
<protein>
    <submittedName>
        <fullName evidence="1">Integral membrane protein</fullName>
    </submittedName>
</protein>